<evidence type="ECO:0000256" key="1">
    <source>
        <dbReference type="SAM" id="MobiDB-lite"/>
    </source>
</evidence>
<name>A0AA37NRL9_9BACT</name>
<comment type="caution">
    <text evidence="2">The sequence shown here is derived from an EMBL/GenBank/DDBJ whole genome shotgun (WGS) entry which is preliminary data.</text>
</comment>
<gene>
    <name evidence="2" type="ORF">CE91St16_20150</name>
</gene>
<feature type="compositionally biased region" description="Basic residues" evidence="1">
    <location>
        <begin position="49"/>
        <end position="63"/>
    </location>
</feature>
<dbReference type="AlphaFoldDB" id="A0AA37NRL9"/>
<proteinExistence type="predicted"/>
<dbReference type="EMBL" id="BQOL01000001">
    <property type="protein sequence ID" value="GKI19107.1"/>
    <property type="molecule type" value="Genomic_DNA"/>
</dbReference>
<protein>
    <submittedName>
        <fullName evidence="2">Uncharacterized protein</fullName>
    </submittedName>
</protein>
<feature type="compositionally biased region" description="Low complexity" evidence="1">
    <location>
        <begin position="23"/>
        <end position="36"/>
    </location>
</feature>
<organism evidence="2 3">
    <name type="scientific">Alistipes finegoldii</name>
    <dbReference type="NCBI Taxonomy" id="214856"/>
    <lineage>
        <taxon>Bacteria</taxon>
        <taxon>Pseudomonadati</taxon>
        <taxon>Bacteroidota</taxon>
        <taxon>Bacteroidia</taxon>
        <taxon>Bacteroidales</taxon>
        <taxon>Rikenellaceae</taxon>
        <taxon>Alistipes</taxon>
    </lineage>
</organism>
<sequence length="84" mass="9262">MQDIAGDVQADSTLGRIRPGREAAGTGKATDTAAGTNPITAARDGVFGKKPRKQPVRQAKQLRLRPEPMRIFRPNRERKRDPGR</sequence>
<reference evidence="2" key="1">
    <citation type="submission" date="2022-01" db="EMBL/GenBank/DDBJ databases">
        <title>Novel bile acid biosynthetic pathways are enriched in the microbiome of centenarians.</title>
        <authorList>
            <person name="Sato Y."/>
            <person name="Atarashi K."/>
            <person name="Plichta R.D."/>
            <person name="Arai Y."/>
            <person name="Sasajima S."/>
            <person name="Kearney M.S."/>
            <person name="Suda W."/>
            <person name="Takeshita K."/>
            <person name="Sasaki T."/>
            <person name="Okamoto S."/>
            <person name="Skelly N.A."/>
            <person name="Okamura Y."/>
            <person name="Vlamakis H."/>
            <person name="Li Y."/>
            <person name="Tanoue T."/>
            <person name="Takei H."/>
            <person name="Nittono H."/>
            <person name="Narushima S."/>
            <person name="Irie J."/>
            <person name="Itoh H."/>
            <person name="Moriya K."/>
            <person name="Sugiura Y."/>
            <person name="Suematsu M."/>
            <person name="Moritoki N."/>
            <person name="Shibata S."/>
            <person name="Littman R.D."/>
            <person name="Fischbach A.M."/>
            <person name="Uwamino Y."/>
            <person name="Inoue T."/>
            <person name="Honda A."/>
            <person name="Hattori M."/>
            <person name="Murai T."/>
            <person name="Xavier J.R."/>
            <person name="Hirose N."/>
            <person name="Honda K."/>
        </authorList>
    </citation>
    <scope>NUCLEOTIDE SEQUENCE</scope>
    <source>
        <strain evidence="2">CE91-St16</strain>
    </source>
</reference>
<feature type="region of interest" description="Disordered" evidence="1">
    <location>
        <begin position="1"/>
        <end position="84"/>
    </location>
</feature>
<evidence type="ECO:0000313" key="2">
    <source>
        <dbReference type="EMBL" id="GKI19107.1"/>
    </source>
</evidence>
<feature type="compositionally biased region" description="Basic and acidic residues" evidence="1">
    <location>
        <begin position="64"/>
        <end position="84"/>
    </location>
</feature>
<dbReference type="Proteomes" id="UP001055105">
    <property type="component" value="Unassembled WGS sequence"/>
</dbReference>
<evidence type="ECO:0000313" key="3">
    <source>
        <dbReference type="Proteomes" id="UP001055105"/>
    </source>
</evidence>
<accession>A0AA37NRL9</accession>